<comment type="function">
    <text evidence="9 11">Component of the SRB8-11 complex. The SRB8-11 complex is a regulatory module of the Mediator complex which is itself involved in regulation of basal and activated RNA polymerase II-dependent transcription. The SRB8-11 complex may be involved in the transcriptional repression of a subset of genes regulated by Mediator. It may inhibit the association of the Mediator complex with RNA polymerase II to form the holoenzyme complex.</text>
</comment>
<evidence type="ECO:0000256" key="6">
    <source>
        <dbReference type="ARBA" id="ARBA00023159"/>
    </source>
</evidence>
<keyword evidence="4 11" id="KW-0678">Repressor</keyword>
<feature type="compositionally biased region" description="Acidic residues" evidence="12">
    <location>
        <begin position="558"/>
        <end position="569"/>
    </location>
</feature>
<feature type="domain" description="Mediator complex subunit Med13 N-terminal" evidence="14">
    <location>
        <begin position="1"/>
        <end position="363"/>
    </location>
</feature>
<dbReference type="GO" id="GO:0045944">
    <property type="term" value="P:positive regulation of transcription by RNA polymerase II"/>
    <property type="evidence" value="ECO:0007669"/>
    <property type="project" value="TreeGrafter"/>
</dbReference>
<evidence type="ECO:0000256" key="11">
    <source>
        <dbReference type="RuleBase" id="RU364134"/>
    </source>
</evidence>
<gene>
    <name evidence="16" type="ORF">BU24DRAFT_455466</name>
</gene>
<protein>
    <recommendedName>
        <fullName evidence="3 11">Mediator of RNA polymerase II transcription subunit 13</fullName>
    </recommendedName>
    <alternativeName>
        <fullName evidence="10 11">Mediator complex subunit 13</fullName>
    </alternativeName>
</protein>
<reference evidence="16" key="1">
    <citation type="journal article" date="2020" name="Stud. Mycol.">
        <title>101 Dothideomycetes genomes: a test case for predicting lifestyles and emergence of pathogens.</title>
        <authorList>
            <person name="Haridas S."/>
            <person name="Albert R."/>
            <person name="Binder M."/>
            <person name="Bloem J."/>
            <person name="Labutti K."/>
            <person name="Salamov A."/>
            <person name="Andreopoulos B."/>
            <person name="Baker S."/>
            <person name="Barry K."/>
            <person name="Bills G."/>
            <person name="Bluhm B."/>
            <person name="Cannon C."/>
            <person name="Castanera R."/>
            <person name="Culley D."/>
            <person name="Daum C."/>
            <person name="Ezra D."/>
            <person name="Gonzalez J."/>
            <person name="Henrissat B."/>
            <person name="Kuo A."/>
            <person name="Liang C."/>
            <person name="Lipzen A."/>
            <person name="Lutzoni F."/>
            <person name="Magnuson J."/>
            <person name="Mondo S."/>
            <person name="Nolan M."/>
            <person name="Ohm R."/>
            <person name="Pangilinan J."/>
            <person name="Park H.-J."/>
            <person name="Ramirez L."/>
            <person name="Alfaro M."/>
            <person name="Sun H."/>
            <person name="Tritt A."/>
            <person name="Yoshinaga Y."/>
            <person name="Zwiers L.-H."/>
            <person name="Turgeon B."/>
            <person name="Goodwin S."/>
            <person name="Spatafora J."/>
            <person name="Crous P."/>
            <person name="Grigoriev I."/>
        </authorList>
    </citation>
    <scope>NUCLEOTIDE SEQUENCE</scope>
    <source>
        <strain evidence="16">CBS 175.79</strain>
    </source>
</reference>
<feature type="compositionally biased region" description="Polar residues" evidence="12">
    <location>
        <begin position="121"/>
        <end position="147"/>
    </location>
</feature>
<dbReference type="RefSeq" id="XP_033377833.1">
    <property type="nucleotide sequence ID" value="XM_033531372.1"/>
</dbReference>
<feature type="compositionally biased region" description="Acidic residues" evidence="12">
    <location>
        <begin position="533"/>
        <end position="542"/>
    </location>
</feature>
<feature type="region of interest" description="Disordered" evidence="12">
    <location>
        <begin position="1522"/>
        <end position="1552"/>
    </location>
</feature>
<keyword evidence="8 11" id="KW-0539">Nucleus</keyword>
<feature type="compositionally biased region" description="Low complexity" evidence="12">
    <location>
        <begin position="1418"/>
        <end position="1431"/>
    </location>
</feature>
<evidence type="ECO:0000259" key="14">
    <source>
        <dbReference type="Pfam" id="PF11597"/>
    </source>
</evidence>
<dbReference type="GeneID" id="54288769"/>
<feature type="region of interest" description="Disordered" evidence="12">
    <location>
        <begin position="1388"/>
        <end position="1436"/>
    </location>
</feature>
<dbReference type="PANTHER" id="PTHR48249">
    <property type="entry name" value="MEDIATOR OF RNA POLYMERASE II TRANSCRIPTION SUBUNIT 13"/>
    <property type="match status" value="1"/>
</dbReference>
<proteinExistence type="inferred from homology"/>
<feature type="compositionally biased region" description="Polar residues" evidence="12">
    <location>
        <begin position="1391"/>
        <end position="1408"/>
    </location>
</feature>
<comment type="subcellular location">
    <subcellularLocation>
        <location evidence="1 11">Nucleus</location>
    </subcellularLocation>
</comment>
<evidence type="ECO:0000313" key="17">
    <source>
        <dbReference type="Proteomes" id="UP000799778"/>
    </source>
</evidence>
<evidence type="ECO:0000256" key="10">
    <source>
        <dbReference type="ARBA" id="ARBA00032008"/>
    </source>
</evidence>
<keyword evidence="7 11" id="KW-0804">Transcription</keyword>
<evidence type="ECO:0000256" key="3">
    <source>
        <dbReference type="ARBA" id="ARBA00019618"/>
    </source>
</evidence>
<keyword evidence="5 11" id="KW-0805">Transcription regulation</keyword>
<name>A0A6A5X9S0_9PLEO</name>
<evidence type="ECO:0000259" key="13">
    <source>
        <dbReference type="Pfam" id="PF06333"/>
    </source>
</evidence>
<feature type="region of interest" description="Disordered" evidence="12">
    <location>
        <begin position="499"/>
        <end position="605"/>
    </location>
</feature>
<dbReference type="OrthoDB" id="103819at2759"/>
<evidence type="ECO:0000256" key="1">
    <source>
        <dbReference type="ARBA" id="ARBA00004123"/>
    </source>
</evidence>
<feature type="region of interest" description="Disordered" evidence="12">
    <location>
        <begin position="118"/>
        <end position="147"/>
    </location>
</feature>
<dbReference type="Pfam" id="PF11597">
    <property type="entry name" value="Med13_N"/>
    <property type="match status" value="1"/>
</dbReference>
<keyword evidence="17" id="KW-1185">Reference proteome</keyword>
<evidence type="ECO:0000313" key="16">
    <source>
        <dbReference type="EMBL" id="KAF2009494.1"/>
    </source>
</evidence>
<dbReference type="PANTHER" id="PTHR48249:SF3">
    <property type="entry name" value="MEDIATOR OF RNA POLYMERASE II TRANSCRIPTION SUBUNIT 13"/>
    <property type="match status" value="1"/>
</dbReference>
<comment type="similarity">
    <text evidence="2 11">Belongs to the Mediator complex subunit 13 family.</text>
</comment>
<feature type="region of interest" description="Disordered" evidence="12">
    <location>
        <begin position="632"/>
        <end position="688"/>
    </location>
</feature>
<feature type="compositionally biased region" description="Low complexity" evidence="12">
    <location>
        <begin position="504"/>
        <end position="519"/>
    </location>
</feature>
<dbReference type="InterPro" id="IPR051139">
    <property type="entry name" value="Mediator_complx_sub13"/>
</dbReference>
<sequence length="1620" mass="176040">MELLKTCDTNAQAIGDFEAIEYQSFSIKRDPAQPLARPDERKLSEDPRAVEAELRQQQHLVIQDASRPWIWLFRATKVDQVGQAPRELPTVPGYELTSEHSGIMKASELMAQPPLRPLNRASASTMSPATPLQSKPPQSGTGRPPDSQQPFDIWTIYELFTSSVVASIAYFIAKDYHGIGLNYRTFLSKPFASQEPDRRVYKLDDTPYQLNDINVYWASSGTLIVSITSVLRPEIRCLEDVILRDVQKDFLGRVVRVSPFGAIAMVVSFDDPLDSAAEDTTQRMQRKRARMNTVEHGIGRWKALVKRWLHWKGYSLSGLENKTSWVRISITPTIQTALTSPIPGLPTKSREILWPAAMLFYYDDPSAPNISLLPTRTAPLDWFETSQSPGFSDPIDLAQQWFVGKAERDKLIEARRRAQKAEEEAARPKDEMPGGLFPSSPLNARAGAYGELQAISGVYPTPPDGIVPAAATSGDTPSVTGVATSTVLVPGGSNPAINLSAPQDAALPDESAASAASPDFSTHFEQFNGGGGNDDDLFEEMDQDRFEGNGVTDADFNFFDEPDGDDVDMLDASTMQDIKPPPKKPSKEKAPQSKPETPIKEDTSNPMAALEDALAMESATHGSISGVKLEQEEAELEPPLTASSQENEPSTKENAVAPVDRGPTPPLSPNDIHDKLRPSSMDQSGLQRPRLDSAFDPIIFNQKMKLSDAKYLDGRFGALQGKLVQADEETDSKSNLKRRPASLRDIPLMTKLRYAIGVATSKGIPEISHLARADDDFTDASSETSSVFEDDVDDVVDVVSLPPEPLSAGLIMGGGKRKLPTDGNATPLSSVSFADSLGESFELGGLQTDDSCLALMDASPWDWSLALVPGPVEVPASTGRYSIPTFSPAVASLPGTPTSQPDFNLDPPDEKPLSRNDCIAVTQVVTEQVASSTLDVLHQHNEDQPVTSSSTASSKQLEPAVTAVFPNATECTVSSLIAIHDVFPENLPQPKGPQRAPPRRPNEPAPTPGNHLYQINSSYIRIRRADTLWDLLPPALAFWETLGLSPCSPPKNVATFCIYPNSDSLKPCLENFMLNMQVAYEGCKLGAHTKGETLADYENGLIPVIMGTQPSFRMAFKSLRDTCYSLGKVLAVKLAQMRKKDEPKIDAFVIYMIDPFDNPSSVWELCSAFWSLFQSYGQGPQSRPDQMPKPDLVLQIVPMKYIASFDSPVMLSTSTYINLAREVYDRCPPSSPSEDKTPLSIYSAPAFQLEESIPRQIPFSLNADTPQDLLRENSYMHIGYAISLDGAWLTAAWTDRCGKSQTIVSYNLGTRVFGEIAKEIWATTIEILQARKVTWRICIAKSGVMEREELDTWKYLASCPTHFNLFTTLLTVDPHPSLQIHPNLLPAVSLPTGNTQPSTNTPGSTPQAGVSPDPHNLTPAATPSADSAPEPATDPDARLVDVTDESWGIVLAHRLHNSNSTVEFRPALISGLLVKRGVPSGLVSDSSGPSAAVSSLPSPSEPGPIVVGVNILWVGAVNPTNPNRAPGPQSPFPLSADGTSPGPSPVQERPTSSLMWTPTAQMRTTAENLLKEMIGQFRALGTLARLKGVQGTRGGAVPWHVAVAKRGVEGLTRCLASPSG</sequence>
<feature type="domain" description="MID" evidence="15">
    <location>
        <begin position="1051"/>
        <end position="1229"/>
    </location>
</feature>
<feature type="compositionally biased region" description="Basic and acidic residues" evidence="12">
    <location>
        <begin position="416"/>
        <end position="432"/>
    </location>
</feature>
<keyword evidence="6 11" id="KW-0010">Activator</keyword>
<organism evidence="16 17">
    <name type="scientific">Aaosphaeria arxii CBS 175.79</name>
    <dbReference type="NCBI Taxonomy" id="1450172"/>
    <lineage>
        <taxon>Eukaryota</taxon>
        <taxon>Fungi</taxon>
        <taxon>Dikarya</taxon>
        <taxon>Ascomycota</taxon>
        <taxon>Pezizomycotina</taxon>
        <taxon>Dothideomycetes</taxon>
        <taxon>Pleosporomycetidae</taxon>
        <taxon>Pleosporales</taxon>
        <taxon>Pleosporales incertae sedis</taxon>
        <taxon>Aaosphaeria</taxon>
    </lineage>
</organism>
<feature type="region of interest" description="Disordered" evidence="12">
    <location>
        <begin position="416"/>
        <end position="439"/>
    </location>
</feature>
<evidence type="ECO:0000256" key="2">
    <source>
        <dbReference type="ARBA" id="ARBA00009354"/>
    </source>
</evidence>
<dbReference type="Pfam" id="PF06333">
    <property type="entry name" value="Med13_C"/>
    <property type="match status" value="1"/>
</dbReference>
<evidence type="ECO:0000256" key="4">
    <source>
        <dbReference type="ARBA" id="ARBA00022491"/>
    </source>
</evidence>
<accession>A0A6A5X9S0</accession>
<feature type="region of interest" description="Disordered" evidence="12">
    <location>
        <begin position="984"/>
        <end position="1010"/>
    </location>
</feature>
<dbReference type="GO" id="GO:0003713">
    <property type="term" value="F:transcription coactivator activity"/>
    <property type="evidence" value="ECO:0007669"/>
    <property type="project" value="TreeGrafter"/>
</dbReference>
<dbReference type="EMBL" id="ML978078">
    <property type="protein sequence ID" value="KAF2009494.1"/>
    <property type="molecule type" value="Genomic_DNA"/>
</dbReference>
<dbReference type="InterPro" id="IPR041285">
    <property type="entry name" value="MID_MedPIWI"/>
</dbReference>
<evidence type="ECO:0000256" key="5">
    <source>
        <dbReference type="ARBA" id="ARBA00023015"/>
    </source>
</evidence>
<evidence type="ECO:0000256" key="8">
    <source>
        <dbReference type="ARBA" id="ARBA00023242"/>
    </source>
</evidence>
<feature type="compositionally biased region" description="Basic and acidic residues" evidence="12">
    <location>
        <begin position="585"/>
        <end position="603"/>
    </location>
</feature>
<dbReference type="Pfam" id="PF18296">
    <property type="entry name" value="MID_MedPIWI"/>
    <property type="match status" value="1"/>
</dbReference>
<evidence type="ECO:0000256" key="9">
    <source>
        <dbReference type="ARBA" id="ARBA00025661"/>
    </source>
</evidence>
<comment type="subunit">
    <text evidence="11">Component of the SRB8-11 complex, which itself associates with the Mediator complex.</text>
</comment>
<dbReference type="InterPro" id="IPR009401">
    <property type="entry name" value="Med13_C"/>
</dbReference>
<evidence type="ECO:0000256" key="12">
    <source>
        <dbReference type="SAM" id="MobiDB-lite"/>
    </source>
</evidence>
<dbReference type="GO" id="GO:0016592">
    <property type="term" value="C:mediator complex"/>
    <property type="evidence" value="ECO:0007669"/>
    <property type="project" value="InterPro"/>
</dbReference>
<evidence type="ECO:0000256" key="7">
    <source>
        <dbReference type="ARBA" id="ARBA00023163"/>
    </source>
</evidence>
<dbReference type="InterPro" id="IPR021643">
    <property type="entry name" value="Mediator_Med13_N"/>
</dbReference>
<dbReference type="Proteomes" id="UP000799778">
    <property type="component" value="Unassembled WGS sequence"/>
</dbReference>
<evidence type="ECO:0000259" key="15">
    <source>
        <dbReference type="Pfam" id="PF18296"/>
    </source>
</evidence>
<feature type="domain" description="Mediator complex subunit Med13 C-terminal" evidence="13">
    <location>
        <begin position="1244"/>
        <end position="1604"/>
    </location>
</feature>